<dbReference type="SUPFAM" id="SSF53448">
    <property type="entry name" value="Nucleotide-diphospho-sugar transferases"/>
    <property type="match status" value="1"/>
</dbReference>
<dbReference type="EMBL" id="AL445064">
    <property type="protein sequence ID" value="CAC11705.1"/>
    <property type="molecule type" value="Genomic_DNA"/>
</dbReference>
<dbReference type="GO" id="GO:0008120">
    <property type="term" value="F:ceramide glucosyltransferase activity"/>
    <property type="evidence" value="ECO:0007669"/>
    <property type="project" value="TreeGrafter"/>
</dbReference>
<keyword evidence="8 9" id="KW-0472">Membrane</keyword>
<evidence type="ECO:0000313" key="11">
    <source>
        <dbReference type="Proteomes" id="UP000001024"/>
    </source>
</evidence>
<evidence type="ECO:0000256" key="4">
    <source>
        <dbReference type="ARBA" id="ARBA00022676"/>
    </source>
</evidence>
<dbReference type="EnsemblBacteria" id="CAC11705">
    <property type="protein sequence ID" value="CAC11705"/>
    <property type="gene ID" value="CAC11705"/>
</dbReference>
<comment type="pathway">
    <text evidence="2">Lipid metabolism; sphingolipid metabolism.</text>
</comment>
<comment type="pathway">
    <text evidence="3">Sphingolipid metabolism.</text>
</comment>
<evidence type="ECO:0000313" key="10">
    <source>
        <dbReference type="EMBL" id="CAC11705.1"/>
    </source>
</evidence>
<dbReference type="KEGG" id="tac:Ta0565"/>
<dbReference type="GO" id="GO:0006679">
    <property type="term" value="P:glucosylceramide biosynthetic process"/>
    <property type="evidence" value="ECO:0007669"/>
    <property type="project" value="TreeGrafter"/>
</dbReference>
<evidence type="ECO:0000256" key="1">
    <source>
        <dbReference type="ARBA" id="ARBA00004141"/>
    </source>
</evidence>
<evidence type="ECO:0000256" key="8">
    <source>
        <dbReference type="ARBA" id="ARBA00023136"/>
    </source>
</evidence>
<keyword evidence="11" id="KW-1185">Reference proteome</keyword>
<feature type="transmembrane region" description="Helical" evidence="9">
    <location>
        <begin position="302"/>
        <end position="323"/>
    </location>
</feature>
<evidence type="ECO:0000256" key="7">
    <source>
        <dbReference type="ARBA" id="ARBA00022989"/>
    </source>
</evidence>
<dbReference type="PANTHER" id="PTHR12726">
    <property type="entry name" value="CERAMIDE GLUCOSYLTRANSFERASE"/>
    <property type="match status" value="1"/>
</dbReference>
<sequence>MLTLIAFGFSYIGIYKDRDDTCEKDPSARILVIIPCRGVDYGLEDNLRSIVDQNIAADYLAVVDDESDPAIEYIKKVGIPYIVSNYRCTTCSGKVRAISTAINLKHDYDVYVIADSDIRAKRDWLKHLVCPLSEGDVGISTTFPYFYPVGGLPSRVKAVWGTVGQSLMESKMTRFGWGGSLAFKRTLLDAHMQFFAESVSDDSALTAICKSEGLRIAYVRDSRPAVYSPETFPQFWEWSNRQTALSISASPKVFRYGVIFYSLDIFLFFSALVLSLRNPIFVYLFIPKLIGIYRMYDRTVLKWPSFAIIFLALPFIYLGNLVIARKMKHIVWRGNRYELQRFVEK</sequence>
<dbReference type="PaxDb" id="273075-Ta0565m"/>
<dbReference type="Gene3D" id="3.90.550.10">
    <property type="entry name" value="Spore Coat Polysaccharide Biosynthesis Protein SpsA, Chain A"/>
    <property type="match status" value="1"/>
</dbReference>
<dbReference type="STRING" id="273075.gene:9571785"/>
<comment type="subcellular location">
    <subcellularLocation>
        <location evidence="1">Membrane</location>
        <topology evidence="1">Multi-pass membrane protein</topology>
    </subcellularLocation>
</comment>
<dbReference type="AlphaFoldDB" id="Q9HKN2"/>
<dbReference type="RefSeq" id="WP_241761882.1">
    <property type="nucleotide sequence ID" value="NC_002578.1"/>
</dbReference>
<dbReference type="InterPro" id="IPR025993">
    <property type="entry name" value="Ceramide_glucosylTrfase"/>
</dbReference>
<evidence type="ECO:0000256" key="3">
    <source>
        <dbReference type="ARBA" id="ARBA00004991"/>
    </source>
</evidence>
<protein>
    <recommendedName>
        <fullName evidence="12">Glycosyltransferase 2-like domain-containing protein</fullName>
    </recommendedName>
</protein>
<dbReference type="Pfam" id="PF13506">
    <property type="entry name" value="Glyco_transf_21"/>
    <property type="match status" value="1"/>
</dbReference>
<accession>Q9HKN2</accession>
<keyword evidence="5" id="KW-0808">Transferase</keyword>
<dbReference type="InParanoid" id="Q9HKN2"/>
<dbReference type="HOGENOM" id="CLU_067021_0_0_2"/>
<name>Q9HKN2_THEAC</name>
<proteinExistence type="predicted"/>
<reference evidence="10 11" key="1">
    <citation type="journal article" date="2000" name="Nature">
        <title>The genome sequence of the thermoacidophilic scavenger Thermoplasma acidophilum.</title>
        <authorList>
            <person name="Ruepp A."/>
            <person name="Graml W."/>
            <person name="Santos-Martinez M.L."/>
            <person name="Koretke K.K."/>
            <person name="Volker C."/>
            <person name="Mewes H.W."/>
            <person name="Frishman D."/>
            <person name="Stocker S."/>
            <person name="Lupas A.N."/>
            <person name="Baumeister W."/>
        </authorList>
    </citation>
    <scope>NUCLEOTIDE SEQUENCE [LARGE SCALE GENOMIC DNA]</scope>
    <source>
        <strain evidence="11">ATCC 25905 / DSM 1728 / JCM 9062 / NBRC 15155 / AMRC-C165</strain>
    </source>
</reference>
<gene>
    <name evidence="10" type="ordered locus">Ta0565</name>
</gene>
<keyword evidence="4" id="KW-0328">Glycosyltransferase</keyword>
<dbReference type="PANTHER" id="PTHR12726:SF0">
    <property type="entry name" value="CERAMIDE GLUCOSYLTRANSFERASE"/>
    <property type="match status" value="1"/>
</dbReference>
<dbReference type="eggNOG" id="arCOG01389">
    <property type="taxonomic scope" value="Archaea"/>
</dbReference>
<dbReference type="GO" id="GO:0016020">
    <property type="term" value="C:membrane"/>
    <property type="evidence" value="ECO:0007669"/>
    <property type="project" value="UniProtKB-SubCell"/>
</dbReference>
<dbReference type="InterPro" id="IPR029044">
    <property type="entry name" value="Nucleotide-diphossugar_trans"/>
</dbReference>
<dbReference type="Proteomes" id="UP000001024">
    <property type="component" value="Chromosome"/>
</dbReference>
<evidence type="ECO:0000256" key="2">
    <source>
        <dbReference type="ARBA" id="ARBA00004760"/>
    </source>
</evidence>
<evidence type="ECO:0008006" key="12">
    <source>
        <dbReference type="Google" id="ProtNLM"/>
    </source>
</evidence>
<keyword evidence="6 9" id="KW-0812">Transmembrane</keyword>
<organism evidence="10 11">
    <name type="scientific">Thermoplasma acidophilum (strain ATCC 25905 / DSM 1728 / JCM 9062 / NBRC 15155 / AMRC-C165)</name>
    <dbReference type="NCBI Taxonomy" id="273075"/>
    <lineage>
        <taxon>Archaea</taxon>
        <taxon>Methanobacteriati</taxon>
        <taxon>Thermoplasmatota</taxon>
        <taxon>Thermoplasmata</taxon>
        <taxon>Thermoplasmatales</taxon>
        <taxon>Thermoplasmataceae</taxon>
        <taxon>Thermoplasma</taxon>
    </lineage>
</organism>
<evidence type="ECO:0000256" key="9">
    <source>
        <dbReference type="SAM" id="Phobius"/>
    </source>
</evidence>
<evidence type="ECO:0000256" key="6">
    <source>
        <dbReference type="ARBA" id="ARBA00022692"/>
    </source>
</evidence>
<evidence type="ECO:0000256" key="5">
    <source>
        <dbReference type="ARBA" id="ARBA00022679"/>
    </source>
</evidence>
<keyword evidence="7 9" id="KW-1133">Transmembrane helix</keyword>